<dbReference type="RefSeq" id="WP_062444470.1">
    <property type="nucleotide sequence ID" value="NZ_BMCJ01000001.1"/>
</dbReference>
<comment type="similarity">
    <text evidence="4 13 14">Belongs to the APS kinase family.</text>
</comment>
<dbReference type="InterPro" id="IPR059117">
    <property type="entry name" value="APS_kinase_dom"/>
</dbReference>
<comment type="caution">
    <text evidence="16">The sequence shown here is derived from an EMBL/GenBank/DDBJ whole genome shotgun (WGS) entry which is preliminary data.</text>
</comment>
<feature type="domain" description="APS kinase" evidence="15">
    <location>
        <begin position="25"/>
        <end position="174"/>
    </location>
</feature>
<evidence type="ECO:0000256" key="13">
    <source>
        <dbReference type="HAMAP-Rule" id="MF_00065"/>
    </source>
</evidence>
<feature type="binding site" evidence="13">
    <location>
        <begin position="32"/>
        <end position="39"/>
    </location>
    <ligand>
        <name>ATP</name>
        <dbReference type="ChEBI" id="CHEBI:30616"/>
    </ligand>
</feature>
<dbReference type="NCBIfam" id="NF003013">
    <property type="entry name" value="PRK03846.1"/>
    <property type="match status" value="1"/>
</dbReference>
<dbReference type="InterPro" id="IPR027417">
    <property type="entry name" value="P-loop_NTPase"/>
</dbReference>
<dbReference type="GO" id="GO:0016301">
    <property type="term" value="F:kinase activity"/>
    <property type="evidence" value="ECO:0007669"/>
    <property type="project" value="UniProtKB-KW"/>
</dbReference>
<comment type="function">
    <text evidence="2 13 14">Catalyzes the synthesis of activated sulfate.</text>
</comment>
<comment type="pathway">
    <text evidence="3 13 14">Sulfur metabolism; hydrogen sulfide biosynthesis; sulfite from sulfate: step 2/3.</text>
</comment>
<dbReference type="NCBIfam" id="NF004041">
    <property type="entry name" value="PRK05541.1"/>
    <property type="match status" value="1"/>
</dbReference>
<evidence type="ECO:0000256" key="6">
    <source>
        <dbReference type="ARBA" id="ARBA00022679"/>
    </source>
</evidence>
<evidence type="ECO:0000256" key="9">
    <source>
        <dbReference type="ARBA" id="ARBA00022840"/>
    </source>
</evidence>
<feature type="active site" description="Phosphoserine intermediate" evidence="13">
    <location>
        <position position="106"/>
    </location>
</feature>
<dbReference type="InterPro" id="IPR002891">
    <property type="entry name" value="APS"/>
</dbReference>
<evidence type="ECO:0000256" key="14">
    <source>
        <dbReference type="RuleBase" id="RU004347"/>
    </source>
</evidence>
<organism evidence="16 17">
    <name type="scientific">Thalassobacillus devorans</name>
    <dbReference type="NCBI Taxonomy" id="279813"/>
    <lineage>
        <taxon>Bacteria</taxon>
        <taxon>Bacillati</taxon>
        <taxon>Bacillota</taxon>
        <taxon>Bacilli</taxon>
        <taxon>Bacillales</taxon>
        <taxon>Bacillaceae</taxon>
        <taxon>Thalassobacillus</taxon>
    </lineage>
</organism>
<dbReference type="Gene3D" id="3.40.50.300">
    <property type="entry name" value="P-loop containing nucleotide triphosphate hydrolases"/>
    <property type="match status" value="1"/>
</dbReference>
<evidence type="ECO:0000313" key="17">
    <source>
        <dbReference type="Proteomes" id="UP000619534"/>
    </source>
</evidence>
<evidence type="ECO:0000313" key="16">
    <source>
        <dbReference type="EMBL" id="GGC74986.1"/>
    </source>
</evidence>
<evidence type="ECO:0000256" key="11">
    <source>
        <dbReference type="ARBA" id="ARBA00031393"/>
    </source>
</evidence>
<evidence type="ECO:0000256" key="4">
    <source>
        <dbReference type="ARBA" id="ARBA00007008"/>
    </source>
</evidence>
<dbReference type="Proteomes" id="UP000619534">
    <property type="component" value="Unassembled WGS sequence"/>
</dbReference>
<evidence type="ECO:0000259" key="15">
    <source>
        <dbReference type="Pfam" id="PF01583"/>
    </source>
</evidence>
<keyword evidence="13" id="KW-0597">Phosphoprotein</keyword>
<dbReference type="CDD" id="cd02027">
    <property type="entry name" value="APSK"/>
    <property type="match status" value="1"/>
</dbReference>
<evidence type="ECO:0000256" key="1">
    <source>
        <dbReference type="ARBA" id="ARBA00001823"/>
    </source>
</evidence>
<dbReference type="PANTHER" id="PTHR11055:SF1">
    <property type="entry name" value="PAPS SYNTHETASE, ISOFORM D"/>
    <property type="match status" value="1"/>
</dbReference>
<dbReference type="EC" id="2.7.1.25" evidence="5 13"/>
<dbReference type="PANTHER" id="PTHR11055">
    <property type="entry name" value="BIFUNCTIONAL 3'-PHOSPHOADENOSINE 5'-PHOSPHOSULFATE SYNTHASE"/>
    <property type="match status" value="1"/>
</dbReference>
<gene>
    <name evidence="13 16" type="primary">cysC</name>
    <name evidence="16" type="ORF">GCM10007216_01990</name>
</gene>
<evidence type="ECO:0000256" key="10">
    <source>
        <dbReference type="ARBA" id="ARBA00029724"/>
    </source>
</evidence>
<evidence type="ECO:0000256" key="12">
    <source>
        <dbReference type="ARBA" id="ARBA00031464"/>
    </source>
</evidence>
<sequence>MSEDITWNQTHVLKEEREKAYGHKSLVIWLTGLSGAGKSTIANHVERELFNQGIHTYLLDGDNLRHGINNNLEFTPKDRAENIRRISEIGKLFVDAGIVVLVAAISPYRKDRDEARQRFKDNTFIEVFVKCSVEECKKRDPKGLYKRALEGKINNFTGISQDYEEPLAPEVVIDTTEKSISDSVSHLVDFIQKRI</sequence>
<reference evidence="17" key="1">
    <citation type="journal article" date="2019" name="Int. J. Syst. Evol. Microbiol.">
        <title>The Global Catalogue of Microorganisms (GCM) 10K type strain sequencing project: providing services to taxonomists for standard genome sequencing and annotation.</title>
        <authorList>
            <consortium name="The Broad Institute Genomics Platform"/>
            <consortium name="The Broad Institute Genome Sequencing Center for Infectious Disease"/>
            <person name="Wu L."/>
            <person name="Ma J."/>
        </authorList>
    </citation>
    <scope>NUCLEOTIDE SEQUENCE [LARGE SCALE GENOMIC DNA]</scope>
    <source>
        <strain evidence="17">CCM 7282</strain>
    </source>
</reference>
<evidence type="ECO:0000256" key="3">
    <source>
        <dbReference type="ARBA" id="ARBA00004806"/>
    </source>
</evidence>
<keyword evidence="7 13" id="KW-0547">Nucleotide-binding</keyword>
<evidence type="ECO:0000256" key="7">
    <source>
        <dbReference type="ARBA" id="ARBA00022741"/>
    </source>
</evidence>
<accession>A0ABQ1NHN3</accession>
<dbReference type="Pfam" id="PF01583">
    <property type="entry name" value="APS_kinase"/>
    <property type="match status" value="1"/>
</dbReference>
<comment type="catalytic activity">
    <reaction evidence="1 13 14">
        <text>adenosine 5'-phosphosulfate + ATP = 3'-phosphoadenylyl sulfate + ADP + H(+)</text>
        <dbReference type="Rhea" id="RHEA:24152"/>
        <dbReference type="ChEBI" id="CHEBI:15378"/>
        <dbReference type="ChEBI" id="CHEBI:30616"/>
        <dbReference type="ChEBI" id="CHEBI:58243"/>
        <dbReference type="ChEBI" id="CHEBI:58339"/>
        <dbReference type="ChEBI" id="CHEBI:456216"/>
        <dbReference type="EC" id="2.7.1.25"/>
    </reaction>
</comment>
<keyword evidence="17" id="KW-1185">Reference proteome</keyword>
<dbReference type="NCBIfam" id="TIGR00455">
    <property type="entry name" value="apsK"/>
    <property type="match status" value="1"/>
</dbReference>
<proteinExistence type="inferred from homology"/>
<evidence type="ECO:0000256" key="2">
    <source>
        <dbReference type="ARBA" id="ARBA00002632"/>
    </source>
</evidence>
<protein>
    <recommendedName>
        <fullName evidence="5 13">Adenylyl-sulfate kinase</fullName>
        <ecNumber evidence="5 13">2.7.1.25</ecNumber>
    </recommendedName>
    <alternativeName>
        <fullName evidence="11 13">APS kinase</fullName>
    </alternativeName>
    <alternativeName>
        <fullName evidence="12 13">ATP adenosine-5'-phosphosulfate 3'-phosphotransferase</fullName>
    </alternativeName>
    <alternativeName>
        <fullName evidence="10 13">Adenosine-5'-phosphosulfate kinase</fullName>
    </alternativeName>
</protein>
<keyword evidence="9 13" id="KW-0067">ATP-binding</keyword>
<name>A0ABQ1NHN3_9BACI</name>
<dbReference type="SUPFAM" id="SSF52540">
    <property type="entry name" value="P-loop containing nucleoside triphosphate hydrolases"/>
    <property type="match status" value="1"/>
</dbReference>
<evidence type="ECO:0000256" key="5">
    <source>
        <dbReference type="ARBA" id="ARBA00012121"/>
    </source>
</evidence>
<keyword evidence="6 13" id="KW-0808">Transferase</keyword>
<dbReference type="HAMAP" id="MF_00065">
    <property type="entry name" value="Adenylyl_sulf_kinase"/>
    <property type="match status" value="1"/>
</dbReference>
<keyword evidence="8 13" id="KW-0418">Kinase</keyword>
<dbReference type="EMBL" id="BMCJ01000001">
    <property type="protein sequence ID" value="GGC74986.1"/>
    <property type="molecule type" value="Genomic_DNA"/>
</dbReference>
<evidence type="ECO:0000256" key="8">
    <source>
        <dbReference type="ARBA" id="ARBA00022777"/>
    </source>
</evidence>